<evidence type="ECO:0000313" key="1">
    <source>
        <dbReference type="EMBL" id="GJN52323.1"/>
    </source>
</evidence>
<sequence>MVKLKARLYFTAIFFVGGVSLSTYADNKSRYIKYEPRKTEIIKSAERTAGVGCTTEAALEVFVKSFRNAGREDLKILDSCRVIKPGTKIMVLQLDREMRFFEVLIEETNEQLWIVGDFYERWYYILPEEKRSGLL</sequence>
<comment type="caution">
    <text evidence="1">The sequence shown here is derived from an EMBL/GenBank/DDBJ whole genome shotgun (WGS) entry which is preliminary data.</text>
</comment>
<evidence type="ECO:0008006" key="3">
    <source>
        <dbReference type="Google" id="ProtNLM"/>
    </source>
</evidence>
<proteinExistence type="predicted"/>
<organism evidence="1 2">
    <name type="scientific">Pseudomonas tohonis</name>
    <dbReference type="NCBI Taxonomy" id="2725477"/>
    <lineage>
        <taxon>Bacteria</taxon>
        <taxon>Pseudomonadati</taxon>
        <taxon>Pseudomonadota</taxon>
        <taxon>Gammaproteobacteria</taxon>
        <taxon>Pseudomonadales</taxon>
        <taxon>Pseudomonadaceae</taxon>
        <taxon>Pseudomonas</taxon>
    </lineage>
</organism>
<accession>A0ABQ4VYS2</accession>
<reference evidence="1 2" key="1">
    <citation type="submission" date="2021-12" db="EMBL/GenBank/DDBJ databases">
        <title>Characterization of novel class B3 metallo-beta-lactamase from novel Pseudomonas species.</title>
        <authorList>
            <person name="Yamada K."/>
            <person name="Aoki K."/>
            <person name="Ishii Y."/>
        </authorList>
    </citation>
    <scope>NUCLEOTIDE SEQUENCE [LARGE SCALE GENOMIC DNA]</scope>
    <source>
        <strain evidence="1 2">TUM20286</strain>
    </source>
</reference>
<dbReference type="Proteomes" id="UP001054892">
    <property type="component" value="Unassembled WGS sequence"/>
</dbReference>
<name>A0ABQ4VYS2_9PSED</name>
<evidence type="ECO:0000313" key="2">
    <source>
        <dbReference type="Proteomes" id="UP001054892"/>
    </source>
</evidence>
<protein>
    <recommendedName>
        <fullName evidence="3">SH3 domain-containing protein</fullName>
    </recommendedName>
</protein>
<dbReference type="EMBL" id="BQKM01000003">
    <property type="protein sequence ID" value="GJN52323.1"/>
    <property type="molecule type" value="Genomic_DNA"/>
</dbReference>
<gene>
    <name evidence="1" type="ORF">TUM20286_20750</name>
</gene>
<keyword evidence="2" id="KW-1185">Reference proteome</keyword>
<dbReference type="RefSeq" id="WP_236247132.1">
    <property type="nucleotide sequence ID" value="NZ_BQKM01000003.1"/>
</dbReference>